<proteinExistence type="predicted"/>
<feature type="region of interest" description="Disordered" evidence="1">
    <location>
        <begin position="217"/>
        <end position="258"/>
    </location>
</feature>
<sequence>MQDVAGHPARVPFGLRDCATDSEGSAADFAYPGDFPSDDSDSDSFRDDEDSGGEQQGAAKAPGADGVDFDVVGTGGVVLTAELLGQGAGPGRQAGKAQTRRLGAGAAALGARGANGMGFRISNGASVDAGTDGGWGREAWSEIDERARRGEREEGNGGGEGGGGGGRGARGPGSQRRGLKAGRKKPLRTRKVETIPPGGGKIREVFVDINGIQQGWLTGPAKTSKMKPNPRSNSSVPPGTGKRMPAASKKAAKSGQTLTGAVIKPFTLPDGPITILRRPQSAGACQQQHSQCGADAPVDSGGYPREYITIPGIKPAKADACSTGDIAAREGGVCDAANGEHREGALKLRREAVLALPTGTVCIEAGFGFCDDDNSDMPLEDRIKAARQAADVAMAGLSMAKDELEDLPQPENPVAKSKKPTQGRVSGKGPGDSAQGFGEGTDASSPEKRRRRRKSRKGAQERPTEGQRGAADGGVRRSPLFQPRYLLTRGTKAKSTVEQTGGCRAADSTAFGARPSSVAGVHGPAGMQRVTSVE</sequence>
<comment type="caution">
    <text evidence="2">The sequence shown here is derived from an EMBL/GenBank/DDBJ whole genome shotgun (WGS) entry which is preliminary data.</text>
</comment>
<evidence type="ECO:0000256" key="1">
    <source>
        <dbReference type="SAM" id="MobiDB-lite"/>
    </source>
</evidence>
<gene>
    <name evidence="2" type="ORF">OSTQU699_LOCUS5376</name>
</gene>
<name>A0A8S1IY58_9CHLO</name>
<feature type="region of interest" description="Disordered" evidence="1">
    <location>
        <begin position="24"/>
        <end position="67"/>
    </location>
</feature>
<feature type="compositionally biased region" description="Basic residues" evidence="1">
    <location>
        <begin position="177"/>
        <end position="189"/>
    </location>
</feature>
<feature type="compositionally biased region" description="Basic and acidic residues" evidence="1">
    <location>
        <begin position="146"/>
        <end position="155"/>
    </location>
</feature>
<organism evidence="2 3">
    <name type="scientific">Ostreobium quekettii</name>
    <dbReference type="NCBI Taxonomy" id="121088"/>
    <lineage>
        <taxon>Eukaryota</taxon>
        <taxon>Viridiplantae</taxon>
        <taxon>Chlorophyta</taxon>
        <taxon>core chlorophytes</taxon>
        <taxon>Ulvophyceae</taxon>
        <taxon>TCBD clade</taxon>
        <taxon>Bryopsidales</taxon>
        <taxon>Ostreobineae</taxon>
        <taxon>Ostreobiaceae</taxon>
        <taxon>Ostreobium</taxon>
    </lineage>
</organism>
<dbReference type="EMBL" id="CAJHUC010001154">
    <property type="protein sequence ID" value="CAD7700017.1"/>
    <property type="molecule type" value="Genomic_DNA"/>
</dbReference>
<accession>A0A8S1IY58</accession>
<dbReference type="Proteomes" id="UP000708148">
    <property type="component" value="Unassembled WGS sequence"/>
</dbReference>
<dbReference type="AlphaFoldDB" id="A0A8S1IY58"/>
<keyword evidence="3" id="KW-1185">Reference proteome</keyword>
<reference evidence="2" key="1">
    <citation type="submission" date="2020-12" db="EMBL/GenBank/DDBJ databases">
        <authorList>
            <person name="Iha C."/>
        </authorList>
    </citation>
    <scope>NUCLEOTIDE SEQUENCE</scope>
</reference>
<evidence type="ECO:0000313" key="2">
    <source>
        <dbReference type="EMBL" id="CAD7700017.1"/>
    </source>
</evidence>
<feature type="compositionally biased region" description="Basic residues" evidence="1">
    <location>
        <begin position="448"/>
        <end position="457"/>
    </location>
</feature>
<evidence type="ECO:0000313" key="3">
    <source>
        <dbReference type="Proteomes" id="UP000708148"/>
    </source>
</evidence>
<feature type="compositionally biased region" description="Gly residues" evidence="1">
    <location>
        <begin position="156"/>
        <end position="171"/>
    </location>
</feature>
<feature type="region of interest" description="Disordered" evidence="1">
    <location>
        <begin position="146"/>
        <end position="199"/>
    </location>
</feature>
<feature type="region of interest" description="Disordered" evidence="1">
    <location>
        <begin position="406"/>
        <end position="534"/>
    </location>
</feature>
<protein>
    <submittedName>
        <fullName evidence="2">Uncharacterized protein</fullName>
    </submittedName>
</protein>
<feature type="compositionally biased region" description="Acidic residues" evidence="1">
    <location>
        <begin position="36"/>
        <end position="52"/>
    </location>
</feature>